<keyword evidence="4 5" id="KW-0539">Nucleus</keyword>
<evidence type="ECO:0000313" key="8">
    <source>
        <dbReference type="Proteomes" id="UP000033647"/>
    </source>
</evidence>
<keyword evidence="3" id="KW-0456">Lyase</keyword>
<evidence type="ECO:0000313" key="7">
    <source>
        <dbReference type="EMBL" id="KJY00201.1"/>
    </source>
</evidence>
<dbReference type="GO" id="GO:1990838">
    <property type="term" value="F:poly(U)-specific exoribonuclease activity, producing 3' uridine cyclic phosphate ends"/>
    <property type="evidence" value="ECO:0007669"/>
    <property type="project" value="UniProtKB-UniRule"/>
</dbReference>
<gene>
    <name evidence="5" type="primary">USB1</name>
    <name evidence="7" type="ORF">TI39_contig339g00002</name>
</gene>
<sequence>MGLVDYSDSESSSCDNEAEEDGDAQPHQSKRVKLSSETSTTNSLPPLPAGFRDLYSSTVRTSTQDDPSLHGGRKRVTPHVAGNWPGHVYLEWCPRPKQQALLEQVISEIQSTSPTEGSEKQTIHSLLKNGLGVQLPLHVSLSRPLTLKTPQKDPFLDQLKSTLTQTAVSAFATRPLDLIWHPNEDRTRWFLVLRLERPAGDELQALLKACNHIAGEFGQPFLYQTQSAMAATGSKRSRAITATAQGPPHSSFHISIAWSLQAQGSRSRDSGDWEELRVSKEVKTKIQAVQVDFEEVKVKIGQDVTSLALKRRTRPIFSSERDEGGTGSYEFVKER</sequence>
<evidence type="ECO:0000256" key="6">
    <source>
        <dbReference type="SAM" id="MobiDB-lite"/>
    </source>
</evidence>
<evidence type="ECO:0000256" key="2">
    <source>
        <dbReference type="ARBA" id="ARBA00022801"/>
    </source>
</evidence>
<feature type="region of interest" description="Disordered" evidence="6">
    <location>
        <begin position="1"/>
        <end position="80"/>
    </location>
</feature>
<feature type="region of interest" description="Disordered" evidence="6">
    <location>
        <begin position="316"/>
        <end position="335"/>
    </location>
</feature>
<keyword evidence="2 5" id="KW-0378">Hydrolase</keyword>
<keyword evidence="8" id="KW-1185">Reference proteome</keyword>
<reference evidence="7 8" key="1">
    <citation type="submission" date="2015-03" db="EMBL/GenBank/DDBJ databases">
        <title>RNA-seq based gene annotation and comparative genomics of four Zymoseptoria species reveal species-specific pathogenicity related genes and transposable element activity.</title>
        <authorList>
            <person name="Grandaubert J."/>
            <person name="Bhattacharyya A."/>
            <person name="Stukenbrock E.H."/>
        </authorList>
    </citation>
    <scope>NUCLEOTIDE SEQUENCE [LARGE SCALE GENOMIC DNA]</scope>
    <source>
        <strain evidence="7 8">Zb18110</strain>
    </source>
</reference>
<name>A0A0F4GVG0_9PEZI</name>
<dbReference type="OrthoDB" id="49151at2759"/>
<comment type="similarity">
    <text evidence="5">Belongs to the 2H phosphoesterase superfamily. USB1 family.</text>
</comment>
<protein>
    <recommendedName>
        <fullName evidence="5">U6 snRNA phosphodiesterase</fullName>
        <ecNumber evidence="5">3.1.4.-</ecNumber>
    </recommendedName>
</protein>
<comment type="subcellular location">
    <subcellularLocation>
        <location evidence="5">Nucleus</location>
    </subcellularLocation>
</comment>
<organism evidence="7 8">
    <name type="scientific">Zymoseptoria brevis</name>
    <dbReference type="NCBI Taxonomy" id="1047168"/>
    <lineage>
        <taxon>Eukaryota</taxon>
        <taxon>Fungi</taxon>
        <taxon>Dikarya</taxon>
        <taxon>Ascomycota</taxon>
        <taxon>Pezizomycotina</taxon>
        <taxon>Dothideomycetes</taxon>
        <taxon>Dothideomycetidae</taxon>
        <taxon>Mycosphaerellales</taxon>
        <taxon>Mycosphaerellaceae</taxon>
        <taxon>Zymoseptoria</taxon>
    </lineage>
</organism>
<dbReference type="GO" id="GO:0016829">
    <property type="term" value="F:lyase activity"/>
    <property type="evidence" value="ECO:0007669"/>
    <property type="project" value="UniProtKB-KW"/>
</dbReference>
<evidence type="ECO:0000256" key="1">
    <source>
        <dbReference type="ARBA" id="ARBA00022722"/>
    </source>
</evidence>
<keyword evidence="1 5" id="KW-0540">Nuclease</keyword>
<accession>A0A0F4GVG0</accession>
<feature type="active site" description="Proton donor/acceptor" evidence="5">
    <location>
        <position position="253"/>
    </location>
</feature>
<dbReference type="STRING" id="1047168.A0A0F4GVG0"/>
<comment type="caution">
    <text evidence="7">The sequence shown here is derived from an EMBL/GenBank/DDBJ whole genome shotgun (WGS) entry which is preliminary data.</text>
</comment>
<feature type="compositionally biased region" description="Polar residues" evidence="6">
    <location>
        <begin position="55"/>
        <end position="66"/>
    </location>
</feature>
<dbReference type="GO" id="GO:0005634">
    <property type="term" value="C:nucleus"/>
    <property type="evidence" value="ECO:0007669"/>
    <property type="project" value="UniProtKB-SubCell"/>
</dbReference>
<dbReference type="GO" id="GO:0034477">
    <property type="term" value="P:U6 snRNA 3'-end processing"/>
    <property type="evidence" value="ECO:0007669"/>
    <property type="project" value="UniProtKB-UniRule"/>
</dbReference>
<dbReference type="AlphaFoldDB" id="A0A0F4GVG0"/>
<evidence type="ECO:0000256" key="3">
    <source>
        <dbReference type="ARBA" id="ARBA00023239"/>
    </source>
</evidence>
<dbReference type="EC" id="3.1.4.-" evidence="5"/>
<dbReference type="Proteomes" id="UP000033647">
    <property type="component" value="Unassembled WGS sequence"/>
</dbReference>
<dbReference type="Gene3D" id="3.90.1140.10">
    <property type="entry name" value="Cyclic phosphodiesterase"/>
    <property type="match status" value="1"/>
</dbReference>
<feature type="compositionally biased region" description="Polar residues" evidence="6">
    <location>
        <begin position="35"/>
        <end position="44"/>
    </location>
</feature>
<proteinExistence type="inferred from homology"/>
<dbReference type="EMBL" id="LAFY01000331">
    <property type="protein sequence ID" value="KJY00201.1"/>
    <property type="molecule type" value="Genomic_DNA"/>
</dbReference>
<dbReference type="Pfam" id="PF09749">
    <property type="entry name" value="HVSL"/>
    <property type="match status" value="1"/>
</dbReference>
<dbReference type="PANTHER" id="PTHR13522">
    <property type="entry name" value="U6 SNRNA PHOSPHODIESTERASE 1"/>
    <property type="match status" value="1"/>
</dbReference>
<evidence type="ECO:0000256" key="5">
    <source>
        <dbReference type="HAMAP-Rule" id="MF_03040"/>
    </source>
</evidence>
<dbReference type="HAMAP" id="MF_03040">
    <property type="entry name" value="USB1"/>
    <property type="match status" value="1"/>
</dbReference>
<dbReference type="PANTHER" id="PTHR13522:SF3">
    <property type="entry name" value="U6 SNRNA PHOSPHODIESTERASE 1"/>
    <property type="match status" value="1"/>
</dbReference>
<dbReference type="InterPro" id="IPR027521">
    <property type="entry name" value="Usb1"/>
</dbReference>
<comment type="function">
    <text evidence="5">Phosphodiesterase responsible for the U6 snRNA 3' end processing. Acts as an exoribonuclease (RNase) responsible for trimming the poly(U) tract of the last nucleotides in the pre-U6 snRNA molecule, leading to the formation of mature U6 snRNA.</text>
</comment>
<evidence type="ECO:0000256" key="4">
    <source>
        <dbReference type="ARBA" id="ARBA00023242"/>
    </source>
</evidence>
<feature type="active site" description="Proton donor/acceptor" evidence="5">
    <location>
        <position position="138"/>
    </location>
</feature>